<evidence type="ECO:0000313" key="1">
    <source>
        <dbReference type="Proteomes" id="UP000887579"/>
    </source>
</evidence>
<protein>
    <submittedName>
        <fullName evidence="2">Uncharacterized protein</fullName>
    </submittedName>
</protein>
<evidence type="ECO:0000313" key="2">
    <source>
        <dbReference type="WBParaSite" id="ES5_v2.g20389.t1"/>
    </source>
</evidence>
<accession>A0AC34FSI3</accession>
<reference evidence="2" key="1">
    <citation type="submission" date="2022-11" db="UniProtKB">
        <authorList>
            <consortium name="WormBaseParasite"/>
        </authorList>
    </citation>
    <scope>IDENTIFICATION</scope>
</reference>
<dbReference type="Proteomes" id="UP000887579">
    <property type="component" value="Unplaced"/>
</dbReference>
<sequence length="122" mass="13980">MCSNPSTTRKLTIRPDFDMDVYLHPPSMMRQHHLRSRKISTSSIDSNGDDKNGSPTLRRFSLSNIFAYFRQNSSPEFPTLNNFNGTNQCPKGKNNSAKEGIVKEEDIQTMIPNHSFHDDDEF</sequence>
<dbReference type="WBParaSite" id="ES5_v2.g20389.t1">
    <property type="protein sequence ID" value="ES5_v2.g20389.t1"/>
    <property type="gene ID" value="ES5_v2.g20389"/>
</dbReference>
<proteinExistence type="predicted"/>
<organism evidence="1 2">
    <name type="scientific">Panagrolaimus sp. ES5</name>
    <dbReference type="NCBI Taxonomy" id="591445"/>
    <lineage>
        <taxon>Eukaryota</taxon>
        <taxon>Metazoa</taxon>
        <taxon>Ecdysozoa</taxon>
        <taxon>Nematoda</taxon>
        <taxon>Chromadorea</taxon>
        <taxon>Rhabditida</taxon>
        <taxon>Tylenchina</taxon>
        <taxon>Panagrolaimomorpha</taxon>
        <taxon>Panagrolaimoidea</taxon>
        <taxon>Panagrolaimidae</taxon>
        <taxon>Panagrolaimus</taxon>
    </lineage>
</organism>
<name>A0AC34FSI3_9BILA</name>